<reference evidence="2 3" key="1">
    <citation type="submission" date="2013-02" db="EMBL/GenBank/DDBJ databases">
        <title>Co-occurrence of anaerobic bacteria in colorectal carcinomas.</title>
        <authorList>
            <person name="Holt R.A."/>
            <person name="Warren R.L."/>
            <person name="Allen-Vercoe E."/>
            <person name="Pleasance S."/>
            <person name="Freeman D.J."/>
            <person name="Watson P."/>
            <person name="Moore R."/>
            <person name="Cochrane K."/>
        </authorList>
    </citation>
    <scope>NUCLEOTIDE SEQUENCE [LARGE SCALE GENOMIC DNA]</scope>
    <source>
        <strain evidence="2 3">CC57C</strain>
    </source>
</reference>
<accession>M3HZG1</accession>
<comment type="caution">
    <text evidence="2">The sequence shown here is derived from an EMBL/GenBank/DDBJ whole genome shotgun (WGS) entry which is preliminary data.</text>
</comment>
<proteinExistence type="predicted"/>
<evidence type="ECO:0000313" key="2">
    <source>
        <dbReference type="EMBL" id="EMG29714.1"/>
    </source>
</evidence>
<protein>
    <submittedName>
        <fullName evidence="2">Uncharacterized protein</fullName>
    </submittedName>
</protein>
<evidence type="ECO:0000256" key="1">
    <source>
        <dbReference type="SAM" id="Phobius"/>
    </source>
</evidence>
<name>M3HZG1_9BACT</name>
<organism evidence="2 3">
    <name type="scientific">Campylobacter showae CC57C</name>
    <dbReference type="NCBI Taxonomy" id="1073353"/>
    <lineage>
        <taxon>Bacteria</taxon>
        <taxon>Pseudomonadati</taxon>
        <taxon>Campylobacterota</taxon>
        <taxon>Epsilonproteobacteria</taxon>
        <taxon>Campylobacterales</taxon>
        <taxon>Campylobacteraceae</taxon>
        <taxon>Campylobacter</taxon>
    </lineage>
</organism>
<sequence>MCFLGKLYYKFSRKKQLYIAAAIHFCLFAAIKFGVKFVIKFDFRGICASDENCDKFDAAWQ</sequence>
<dbReference type="EMBL" id="AOTD01000250">
    <property type="protein sequence ID" value="EMG29714.1"/>
    <property type="molecule type" value="Genomic_DNA"/>
</dbReference>
<feature type="transmembrane region" description="Helical" evidence="1">
    <location>
        <begin position="17"/>
        <end position="35"/>
    </location>
</feature>
<dbReference type="AlphaFoldDB" id="M3HZG1"/>
<dbReference type="Proteomes" id="UP000011782">
    <property type="component" value="Unassembled WGS sequence"/>
</dbReference>
<keyword evidence="1" id="KW-1133">Transmembrane helix</keyword>
<gene>
    <name evidence="2" type="ORF">H740_10537</name>
</gene>
<evidence type="ECO:0000313" key="3">
    <source>
        <dbReference type="Proteomes" id="UP000011782"/>
    </source>
</evidence>
<keyword evidence="1" id="KW-0812">Transmembrane</keyword>
<keyword evidence="1" id="KW-0472">Membrane</keyword>